<dbReference type="InterPro" id="IPR050155">
    <property type="entry name" value="HAD-like_hydrolase_sf"/>
</dbReference>
<dbReference type="GO" id="GO:0006281">
    <property type="term" value="P:DNA repair"/>
    <property type="evidence" value="ECO:0007669"/>
    <property type="project" value="TreeGrafter"/>
</dbReference>
<dbReference type="Gene3D" id="1.10.150.240">
    <property type="entry name" value="Putative phosphatase, domain 2"/>
    <property type="match status" value="1"/>
</dbReference>
<name>A0A6N8JNC6_9ACTN</name>
<dbReference type="PANTHER" id="PTHR43434">
    <property type="entry name" value="PHOSPHOGLYCOLATE PHOSPHATASE"/>
    <property type="match status" value="1"/>
</dbReference>
<dbReference type="GO" id="GO:0005829">
    <property type="term" value="C:cytosol"/>
    <property type="evidence" value="ECO:0007669"/>
    <property type="project" value="TreeGrafter"/>
</dbReference>
<evidence type="ECO:0000313" key="2">
    <source>
        <dbReference type="Proteomes" id="UP000463388"/>
    </source>
</evidence>
<sequence length="234" mass="25821">MGGTVFFDYDGTLHDSMRLYEPAFRRVYAALVAEGWAEPRAFSDKEIASWLGYSPAAMWTAFMPDLPEAVWRPASGAVGEEMRRLLAEGAGCLYSGATTVLKSLREKGFCLVFLSNCSRAYRNEHLAAFELEDLFDGTWCAEDFEGLEKWQIYQRVAARYPQPHVMVGDRHHDQEVALRAGIPFVGCTYGFGGPGELKKADALVGAPADITEAVTVLARRAQTAPQSSSDAPRR</sequence>
<dbReference type="PANTHER" id="PTHR43434:SF1">
    <property type="entry name" value="PHOSPHOGLYCOLATE PHOSPHATASE"/>
    <property type="match status" value="1"/>
</dbReference>
<dbReference type="GO" id="GO:0008967">
    <property type="term" value="F:phosphoglycolate phosphatase activity"/>
    <property type="evidence" value="ECO:0007669"/>
    <property type="project" value="TreeGrafter"/>
</dbReference>
<organism evidence="1 2">
    <name type="scientific">Adlercreutzia mucosicola</name>
    <dbReference type="NCBI Taxonomy" id="580026"/>
    <lineage>
        <taxon>Bacteria</taxon>
        <taxon>Bacillati</taxon>
        <taxon>Actinomycetota</taxon>
        <taxon>Coriobacteriia</taxon>
        <taxon>Eggerthellales</taxon>
        <taxon>Eggerthellaceae</taxon>
        <taxon>Adlercreutzia</taxon>
    </lineage>
</organism>
<evidence type="ECO:0000313" key="1">
    <source>
        <dbReference type="EMBL" id="MVX60336.1"/>
    </source>
</evidence>
<dbReference type="Proteomes" id="UP000463388">
    <property type="component" value="Unassembled WGS sequence"/>
</dbReference>
<dbReference type="InterPro" id="IPR036412">
    <property type="entry name" value="HAD-like_sf"/>
</dbReference>
<accession>A0A6N8JNC6</accession>
<dbReference type="SFLD" id="SFLDG01129">
    <property type="entry name" value="C1.5:_HAD__Beta-PGM__Phosphata"/>
    <property type="match status" value="1"/>
</dbReference>
<proteinExistence type="predicted"/>
<dbReference type="InterPro" id="IPR023198">
    <property type="entry name" value="PGP-like_dom2"/>
</dbReference>
<dbReference type="SUPFAM" id="SSF56784">
    <property type="entry name" value="HAD-like"/>
    <property type="match status" value="1"/>
</dbReference>
<gene>
    <name evidence="1" type="ORF">GKZ27_02505</name>
</gene>
<dbReference type="OrthoDB" id="9793014at2"/>
<dbReference type="AlphaFoldDB" id="A0A6N8JNC6"/>
<dbReference type="InterPro" id="IPR023214">
    <property type="entry name" value="HAD_sf"/>
</dbReference>
<dbReference type="EMBL" id="WSRR01000003">
    <property type="protein sequence ID" value="MVX60336.1"/>
    <property type="molecule type" value="Genomic_DNA"/>
</dbReference>
<protein>
    <submittedName>
        <fullName evidence="1">HAD hydrolase-like protein</fullName>
    </submittedName>
</protein>
<dbReference type="SFLD" id="SFLDS00003">
    <property type="entry name" value="Haloacid_Dehalogenase"/>
    <property type="match status" value="1"/>
</dbReference>
<dbReference type="Pfam" id="PF00702">
    <property type="entry name" value="Hydrolase"/>
    <property type="match status" value="1"/>
</dbReference>
<dbReference type="Gene3D" id="3.40.50.1000">
    <property type="entry name" value="HAD superfamily/HAD-like"/>
    <property type="match status" value="1"/>
</dbReference>
<keyword evidence="2" id="KW-1185">Reference proteome</keyword>
<dbReference type="RefSeq" id="WP_051191195.1">
    <property type="nucleotide sequence ID" value="NZ_JANJZH010000009.1"/>
</dbReference>
<comment type="caution">
    <text evidence="1">The sequence shown here is derived from an EMBL/GenBank/DDBJ whole genome shotgun (WGS) entry which is preliminary data.</text>
</comment>
<reference evidence="1 2" key="1">
    <citation type="submission" date="2019-12" db="EMBL/GenBank/DDBJ databases">
        <title>Microbes associate with the intestines of laboratory mice.</title>
        <authorList>
            <person name="Navarre W."/>
            <person name="Wong E."/>
        </authorList>
    </citation>
    <scope>NUCLEOTIDE SEQUENCE [LARGE SCALE GENOMIC DNA]</scope>
    <source>
        <strain evidence="1 2">NM66_B29</strain>
    </source>
</reference>
<keyword evidence="1" id="KW-0378">Hydrolase</keyword>